<protein>
    <submittedName>
        <fullName evidence="2">Uncharacterized protein</fullName>
    </submittedName>
</protein>
<accession>A0ABP8JR90</accession>
<name>A0ABP8JR90_9MICO</name>
<dbReference type="Proteomes" id="UP001500642">
    <property type="component" value="Unassembled WGS sequence"/>
</dbReference>
<evidence type="ECO:0000313" key="2">
    <source>
        <dbReference type="EMBL" id="GAA4394968.1"/>
    </source>
</evidence>
<proteinExistence type="predicted"/>
<comment type="caution">
    <text evidence="2">The sequence shown here is derived from an EMBL/GenBank/DDBJ whole genome shotgun (WGS) entry which is preliminary data.</text>
</comment>
<evidence type="ECO:0000256" key="1">
    <source>
        <dbReference type="SAM" id="MobiDB-lite"/>
    </source>
</evidence>
<feature type="region of interest" description="Disordered" evidence="1">
    <location>
        <begin position="55"/>
        <end position="96"/>
    </location>
</feature>
<keyword evidence="3" id="KW-1185">Reference proteome</keyword>
<organism evidence="2 3">
    <name type="scientific">Brevibacterium pityocampae</name>
    <dbReference type="NCBI Taxonomy" id="506594"/>
    <lineage>
        <taxon>Bacteria</taxon>
        <taxon>Bacillati</taxon>
        <taxon>Actinomycetota</taxon>
        <taxon>Actinomycetes</taxon>
        <taxon>Micrococcales</taxon>
        <taxon>Brevibacteriaceae</taxon>
        <taxon>Brevibacterium</taxon>
    </lineage>
</organism>
<sequence length="96" mass="10066">MLGAQLGGDRQALMVKDPELLMGGGPTMHPFEGDFIGGGCLESITGEAACVVTGQTPDPYPRHRGKNVQIGHSHSSFAEKDHVLHENPGPPPAAKL</sequence>
<evidence type="ECO:0000313" key="3">
    <source>
        <dbReference type="Proteomes" id="UP001500642"/>
    </source>
</evidence>
<gene>
    <name evidence="2" type="ORF">GCM10023167_24960</name>
</gene>
<dbReference type="EMBL" id="BAABGL010000034">
    <property type="protein sequence ID" value="GAA4394968.1"/>
    <property type="molecule type" value="Genomic_DNA"/>
</dbReference>
<reference evidence="3" key="1">
    <citation type="journal article" date="2019" name="Int. J. Syst. Evol. Microbiol.">
        <title>The Global Catalogue of Microorganisms (GCM) 10K type strain sequencing project: providing services to taxonomists for standard genome sequencing and annotation.</title>
        <authorList>
            <consortium name="The Broad Institute Genomics Platform"/>
            <consortium name="The Broad Institute Genome Sequencing Center for Infectious Disease"/>
            <person name="Wu L."/>
            <person name="Ma J."/>
        </authorList>
    </citation>
    <scope>NUCLEOTIDE SEQUENCE [LARGE SCALE GENOMIC DNA]</scope>
    <source>
        <strain evidence="3">JCM 17808</strain>
    </source>
</reference>